<dbReference type="InterPro" id="IPR018247">
    <property type="entry name" value="EF_Hand_1_Ca_BS"/>
</dbReference>
<evidence type="ECO:0000313" key="8">
    <source>
        <dbReference type="Proteomes" id="UP000838412"/>
    </source>
</evidence>
<evidence type="ECO:0000313" key="7">
    <source>
        <dbReference type="EMBL" id="CAH1233580.1"/>
    </source>
</evidence>
<evidence type="ECO:0000256" key="4">
    <source>
        <dbReference type="ARBA" id="ARBA00023203"/>
    </source>
</evidence>
<dbReference type="CDD" id="cd21301">
    <property type="entry name" value="CH_PLS_rpt4"/>
    <property type="match status" value="1"/>
</dbReference>
<dbReference type="InterPro" id="IPR036872">
    <property type="entry name" value="CH_dom_sf"/>
</dbReference>
<dbReference type="PROSITE" id="PS00019">
    <property type="entry name" value="ACTININ_1"/>
    <property type="match status" value="1"/>
</dbReference>
<dbReference type="FunFam" id="1.10.418.10:FF:000042">
    <property type="entry name" value="Fimbrin, putative"/>
    <property type="match status" value="1"/>
</dbReference>
<dbReference type="FunFam" id="1.10.238.10:FF:000263">
    <property type="entry name" value="plastin-1 isoform X2"/>
    <property type="match status" value="1"/>
</dbReference>
<feature type="domain" description="Calponin-homology (CH)" evidence="5">
    <location>
        <begin position="509"/>
        <end position="617"/>
    </location>
</feature>
<dbReference type="InterPro" id="IPR011992">
    <property type="entry name" value="EF-hand-dom_pair"/>
</dbReference>
<keyword evidence="4" id="KW-0009">Actin-binding</keyword>
<dbReference type="PROSITE" id="PS50021">
    <property type="entry name" value="CH"/>
    <property type="match status" value="4"/>
</dbReference>
<dbReference type="FunFam" id="1.10.418.10:FF:000066">
    <property type="entry name" value="plastin-1 isoform X2"/>
    <property type="match status" value="1"/>
</dbReference>
<evidence type="ECO:0000259" key="5">
    <source>
        <dbReference type="PROSITE" id="PS50021"/>
    </source>
</evidence>
<gene>
    <name evidence="7" type="primary">PLS3</name>
    <name evidence="7" type="ORF">BLAG_LOCUS2299</name>
</gene>
<dbReference type="InterPro" id="IPR039959">
    <property type="entry name" value="Fimbrin/Plastin"/>
</dbReference>
<evidence type="ECO:0000256" key="2">
    <source>
        <dbReference type="ARBA" id="ARBA00022737"/>
    </source>
</evidence>
<feature type="domain" description="Calponin-homology (CH)" evidence="5">
    <location>
        <begin position="266"/>
        <end position="371"/>
    </location>
</feature>
<dbReference type="Gene3D" id="1.10.418.10">
    <property type="entry name" value="Calponin-like domain"/>
    <property type="match status" value="4"/>
</dbReference>
<dbReference type="Pfam" id="PF00307">
    <property type="entry name" value="CH"/>
    <property type="match status" value="4"/>
</dbReference>
<dbReference type="PANTHER" id="PTHR19961:SF18">
    <property type="entry name" value="FI19014P1"/>
    <property type="match status" value="1"/>
</dbReference>
<dbReference type="InterPro" id="IPR001715">
    <property type="entry name" value="CH_dom"/>
</dbReference>
<dbReference type="Gene3D" id="1.10.238.10">
    <property type="entry name" value="EF-hand"/>
    <property type="match status" value="1"/>
</dbReference>
<dbReference type="PROSITE" id="PS50222">
    <property type="entry name" value="EF_HAND_2"/>
    <property type="match status" value="2"/>
</dbReference>
<sequence length="621" mass="69228">MSNDLSNRFSVIQPEILDELMTSFNEIDVDNSGSISTGELGALFRACGEDLPGYKLRELTAELDKNKNGTIDFEEFVAVYADMKSSHIAHSFKKAVATKQGIVKKGGMSGVSVEGTTHSYSEEEKTAFADWINSNLANDEDCKPYLDIDVNTDELWTKIQDGILLCKMINLSCPDTIDERAINKTKLNQYKTTENLNLALNSASAIGCNIVNIGAVDLQEGKPHLVLGLLWQIIRIGLFAQIDLQHNPGLVQLLMDGEDMEDLLKLSPEELLLRWVNYHLKNAGIDKTITNFGGDIKDSEAYTYLLNQIAPPDRGVDLGPLNENDPEQRAELMLQNADKLDCRAFVTPKDVVRGNSKLNTAFVANLFNTWPALDLPEEMPDIEGLEETREEKTFRNWINSLGVSPYVNHLYNDMMDGLILFQTYDKVKPGVVDWGRVNKKFKALGGNMKKMENCEYAVELGKDMKFSLVGVGGKDIFDGNETLTLAVVWQLMRAYTLALLQNLKGSEEKIKDKEIVDWVNTTLQEAGKETSLSSFQDPEISSSRVVLDLIDAIKPGSINYNNVRDGTNPDERQSNAKYAISMARKIGARVYALPEDLVEVKPKMVLTVFACLMGRGLKKVQ</sequence>
<dbReference type="SUPFAM" id="SSF47473">
    <property type="entry name" value="EF-hand"/>
    <property type="match status" value="1"/>
</dbReference>
<dbReference type="GO" id="GO:0005884">
    <property type="term" value="C:actin filament"/>
    <property type="evidence" value="ECO:0007669"/>
    <property type="project" value="TreeGrafter"/>
</dbReference>
<dbReference type="GO" id="GO:0051639">
    <property type="term" value="P:actin filament network formation"/>
    <property type="evidence" value="ECO:0007669"/>
    <property type="project" value="TreeGrafter"/>
</dbReference>
<dbReference type="InterPro" id="IPR002048">
    <property type="entry name" value="EF_hand_dom"/>
</dbReference>
<dbReference type="CDD" id="cd00051">
    <property type="entry name" value="EFh"/>
    <property type="match status" value="1"/>
</dbReference>
<dbReference type="SMART" id="SM00054">
    <property type="entry name" value="EFh"/>
    <property type="match status" value="2"/>
</dbReference>
<dbReference type="GO" id="GO:0051017">
    <property type="term" value="P:actin filament bundle assembly"/>
    <property type="evidence" value="ECO:0007669"/>
    <property type="project" value="InterPro"/>
</dbReference>
<evidence type="ECO:0000259" key="6">
    <source>
        <dbReference type="PROSITE" id="PS50222"/>
    </source>
</evidence>
<feature type="domain" description="Calponin-homology (CH)" evidence="5">
    <location>
        <begin position="122"/>
        <end position="238"/>
    </location>
</feature>
<dbReference type="EMBL" id="OV696686">
    <property type="protein sequence ID" value="CAH1233580.1"/>
    <property type="molecule type" value="Genomic_DNA"/>
</dbReference>
<dbReference type="CDD" id="cd21298">
    <property type="entry name" value="CH_PLS_rpt3"/>
    <property type="match status" value="1"/>
</dbReference>
<dbReference type="SUPFAM" id="SSF47576">
    <property type="entry name" value="Calponin-homology domain, CH-domain"/>
    <property type="match status" value="1"/>
</dbReference>
<dbReference type="GO" id="GO:0005509">
    <property type="term" value="F:calcium ion binding"/>
    <property type="evidence" value="ECO:0007669"/>
    <property type="project" value="InterPro"/>
</dbReference>
<organism evidence="7 8">
    <name type="scientific">Branchiostoma lanceolatum</name>
    <name type="common">Common lancelet</name>
    <name type="synonym">Amphioxus lanceolatum</name>
    <dbReference type="NCBI Taxonomy" id="7740"/>
    <lineage>
        <taxon>Eukaryota</taxon>
        <taxon>Metazoa</taxon>
        <taxon>Chordata</taxon>
        <taxon>Cephalochordata</taxon>
        <taxon>Leptocardii</taxon>
        <taxon>Amphioxiformes</taxon>
        <taxon>Branchiostomatidae</taxon>
        <taxon>Branchiostoma</taxon>
    </lineage>
</organism>
<keyword evidence="2" id="KW-0677">Repeat</keyword>
<dbReference type="Pfam" id="PF13499">
    <property type="entry name" value="EF-hand_7"/>
    <property type="match status" value="1"/>
</dbReference>
<dbReference type="AlphaFoldDB" id="A0A8J9W116"/>
<dbReference type="OrthoDB" id="431378at2759"/>
<dbReference type="PROSITE" id="PS00018">
    <property type="entry name" value="EF_HAND_1"/>
    <property type="match status" value="2"/>
</dbReference>
<dbReference type="CDD" id="cd21292">
    <property type="entry name" value="CH_PLS_rpt1"/>
    <property type="match status" value="1"/>
</dbReference>
<accession>A0A8J9W116</accession>
<dbReference type="CDD" id="cd21295">
    <property type="entry name" value="CH_PLS_rpt2"/>
    <property type="match status" value="1"/>
</dbReference>
<keyword evidence="8" id="KW-1185">Reference proteome</keyword>
<dbReference type="PROSITE" id="PS00020">
    <property type="entry name" value="ACTININ_2"/>
    <property type="match status" value="2"/>
</dbReference>
<dbReference type="SMART" id="SM00033">
    <property type="entry name" value="CH"/>
    <property type="match status" value="4"/>
</dbReference>
<dbReference type="Proteomes" id="UP000838412">
    <property type="component" value="Chromosome 1"/>
</dbReference>
<keyword evidence="1" id="KW-0479">Metal-binding</keyword>
<proteinExistence type="predicted"/>
<evidence type="ECO:0000256" key="3">
    <source>
        <dbReference type="ARBA" id="ARBA00022837"/>
    </source>
</evidence>
<reference evidence="7" key="1">
    <citation type="submission" date="2022-01" db="EMBL/GenBank/DDBJ databases">
        <authorList>
            <person name="Braso-Vives M."/>
        </authorList>
    </citation>
    <scope>NUCLEOTIDE SEQUENCE</scope>
</reference>
<feature type="domain" description="Calponin-homology (CH)" evidence="5">
    <location>
        <begin position="388"/>
        <end position="496"/>
    </location>
</feature>
<evidence type="ECO:0000256" key="1">
    <source>
        <dbReference type="ARBA" id="ARBA00022723"/>
    </source>
</evidence>
<protein>
    <submittedName>
        <fullName evidence="7">PLS3 protein</fullName>
    </submittedName>
</protein>
<name>A0A8J9W116_BRALA</name>
<dbReference type="FunFam" id="1.10.418.10:FF:000010">
    <property type="entry name" value="Plastin-3 isoform 1"/>
    <property type="match status" value="1"/>
</dbReference>
<dbReference type="FunFam" id="1.10.418.10:FF:000031">
    <property type="entry name" value="Fimbrin-2 like"/>
    <property type="match status" value="1"/>
</dbReference>
<feature type="domain" description="EF-hand" evidence="6">
    <location>
        <begin position="61"/>
        <end position="86"/>
    </location>
</feature>
<dbReference type="InterPro" id="IPR001589">
    <property type="entry name" value="Actinin_actin-bd_CS"/>
</dbReference>
<feature type="domain" description="EF-hand" evidence="6">
    <location>
        <begin position="15"/>
        <end position="50"/>
    </location>
</feature>
<dbReference type="GO" id="GO:0051015">
    <property type="term" value="F:actin filament binding"/>
    <property type="evidence" value="ECO:0007669"/>
    <property type="project" value="InterPro"/>
</dbReference>
<dbReference type="GO" id="GO:0032432">
    <property type="term" value="C:actin filament bundle"/>
    <property type="evidence" value="ECO:0007669"/>
    <property type="project" value="TreeGrafter"/>
</dbReference>
<keyword evidence="3" id="KW-0106">Calcium</keyword>
<dbReference type="PANTHER" id="PTHR19961">
    <property type="entry name" value="FIMBRIN/PLASTIN"/>
    <property type="match status" value="1"/>
</dbReference>
<dbReference type="GO" id="GO:0005737">
    <property type="term" value="C:cytoplasm"/>
    <property type="evidence" value="ECO:0007669"/>
    <property type="project" value="TreeGrafter"/>
</dbReference>